<name>A0A8S1JDD1_9CHLO</name>
<comment type="caution">
    <text evidence="2">The sequence shown here is derived from an EMBL/GenBank/DDBJ whole genome shotgun (WGS) entry which is preliminary data.</text>
</comment>
<keyword evidence="3" id="KW-1185">Reference proteome</keyword>
<proteinExistence type="predicted"/>
<evidence type="ECO:0000313" key="3">
    <source>
        <dbReference type="Proteomes" id="UP000708148"/>
    </source>
</evidence>
<gene>
    <name evidence="2" type="ORF">OSTQU699_LOCUS10596</name>
</gene>
<dbReference type="PANTHER" id="PTHR22028">
    <property type="entry name" value="SFI1 SPINDLE BODY DOMAIN-CONTAINING PROTEIN-RELATED"/>
    <property type="match status" value="1"/>
</dbReference>
<feature type="region of interest" description="Disordered" evidence="1">
    <location>
        <begin position="912"/>
        <end position="950"/>
    </location>
</feature>
<dbReference type="PANTHER" id="PTHR22028:SF9">
    <property type="entry name" value="SFI1 SPINDLE BODY DOMAIN-CONTAINING PROTEIN"/>
    <property type="match status" value="1"/>
</dbReference>
<accession>A0A8S1JDD1</accession>
<feature type="compositionally biased region" description="Acidic residues" evidence="1">
    <location>
        <begin position="941"/>
        <end position="950"/>
    </location>
</feature>
<organism evidence="2 3">
    <name type="scientific">Ostreobium quekettii</name>
    <dbReference type="NCBI Taxonomy" id="121088"/>
    <lineage>
        <taxon>Eukaryota</taxon>
        <taxon>Viridiplantae</taxon>
        <taxon>Chlorophyta</taxon>
        <taxon>core chlorophytes</taxon>
        <taxon>Ulvophyceae</taxon>
        <taxon>TCBD clade</taxon>
        <taxon>Bryopsidales</taxon>
        <taxon>Ostreobineae</taxon>
        <taxon>Ostreobiaceae</taxon>
        <taxon>Ostreobium</taxon>
    </lineage>
</organism>
<sequence>MSSFMRDAATESRLENLQVSEMKSKLTTLQGRTSGSMQKVILRWQNLGMAIAFDHWTAVAATQAENRRLSGLAFRHLYLVLAEKSYEAFKVAVMRRWQIRHAEAFWAHRVAREALSYWSVAAMASKALRIIEEKGLVKYAGGLVRRAMGAWRAYTVHKQEKRHEIWRASKAMSAFRLCLLFDSWHRHTLYRRKLCQDAETLVLQVLARRQRDAFCQWQDLMWWRQWLDSGEIIATQHASRQMAAKVLCGWRSTVARRSWCRQTVAIMEERRSGAYLMEAFGVWKDTAAINKYLLDRLQVGVLLLRSRIVAKTLRGWREAAHAKSSTRRLSAKALSYANLRRTYVALGHWRQYASEKSAMRQLLWEFGCRVARRVVLAAFSGWRIEASMARKSKILTSHIVKVVLKGMLKSHFQAWHQAASRLTYVKGALLFSLQKLSLRWASRAFAAWKLFRHRQLVKRRAALFAAGCRLSRALSTWKDSMDMARWARASSMHYHVTCKKVIAGWRLVTEARQELNRWSRLATATWCRSIGLKVTREWRAMASAARHLRLASAIWKSRAAQRRAIGILSRWRLTCAALKFKRRLFLTRGLSSWQLFVSRKRRIREAAYQATVAIAVGLLSRVFKSWRRETEHTRMKVIIFARKQQALLQAVRTGSVVARRRQREMFIWAFMEWRRYVDIMRNLEDFIMERQRRNKILTWRAWHEYAQRRAMKNEFEDRAVRHYNHALLARAVHHWQRTIEHSNVQSREKESDARAFYVQRLTMVALRLWHWRTTDRRKRRAVFTAKLSAVAEEKERWTMRSLWQSWKEAVEKRRWLERSASVLRHQHNHDRKQELFRVWKNYTIAMRREVDLASPFLSPHTSSEAARRIRRISEMMWQSPLAPSKGARLRSGMESTAYQHLAARVQNMQPALSNAENGSSGPRPGRGMRDSRERLGGNFDIWDDSTETGS</sequence>
<dbReference type="Proteomes" id="UP000708148">
    <property type="component" value="Unassembled WGS sequence"/>
</dbReference>
<dbReference type="InterPro" id="IPR052270">
    <property type="entry name" value="CACF_protein"/>
</dbReference>
<evidence type="ECO:0000256" key="1">
    <source>
        <dbReference type="SAM" id="MobiDB-lite"/>
    </source>
</evidence>
<dbReference type="EMBL" id="CAJHUC010003058">
    <property type="protein sequence ID" value="CAD7705241.1"/>
    <property type="molecule type" value="Genomic_DNA"/>
</dbReference>
<dbReference type="GO" id="GO:0019902">
    <property type="term" value="F:phosphatase binding"/>
    <property type="evidence" value="ECO:0007669"/>
    <property type="project" value="TreeGrafter"/>
</dbReference>
<reference evidence="2" key="1">
    <citation type="submission" date="2020-12" db="EMBL/GenBank/DDBJ databases">
        <authorList>
            <person name="Iha C."/>
        </authorList>
    </citation>
    <scope>NUCLEOTIDE SEQUENCE</scope>
</reference>
<protein>
    <recommendedName>
        <fullName evidence="4">Sfi1 spindle body domain-containing protein</fullName>
    </recommendedName>
</protein>
<evidence type="ECO:0000313" key="2">
    <source>
        <dbReference type="EMBL" id="CAD7705241.1"/>
    </source>
</evidence>
<evidence type="ECO:0008006" key="4">
    <source>
        <dbReference type="Google" id="ProtNLM"/>
    </source>
</evidence>
<dbReference type="OrthoDB" id="550045at2759"/>
<dbReference type="AlphaFoldDB" id="A0A8S1JDD1"/>